<dbReference type="PROSITE" id="PS51747">
    <property type="entry name" value="CYT_DCMP_DEAMINASES_2"/>
    <property type="match status" value="1"/>
</dbReference>
<dbReference type="UniPathway" id="UPA00275">
    <property type="reaction ID" value="UER00401"/>
</dbReference>
<sequence>MRHAATLARRGRGNTAPNPCVGAVLVRDDQVVAEGWHQQFGGPHAEPNCLADARSKGINPADCVMFVTLEPCNHQGKTPPCSHAVHKAGIKEIFIGTLDPNPQAEGGAQYLRDRGVTVHEGIEEQLCLDLTADFRTWQFTARPYVFLKMASTLDGKIATRTGHSKWITCEESRADVHRLRMLCGAVIVGGGTLRADNPRLNVRRAESEVDPLAIVVTSNLPDAEEDYFLLRQRALQTIFWTTEQAAASAKAKALTDLGCRIWGLPAATGGGLELGHGLERLRSECGVWYALCEGGGTLALRFIEAGLMDEFRLYVAPRIVGDAQAKNLFSGRAPETMDQALNLRFAGSRTSGVDTLLTYRPKDKDD</sequence>
<dbReference type="NCBIfam" id="TIGR00326">
    <property type="entry name" value="eubact_ribD"/>
    <property type="match status" value="1"/>
</dbReference>
<dbReference type="GO" id="GO:0009231">
    <property type="term" value="P:riboflavin biosynthetic process"/>
    <property type="evidence" value="ECO:0007669"/>
    <property type="project" value="UniProtKB-UniPathway"/>
</dbReference>
<evidence type="ECO:0000256" key="11">
    <source>
        <dbReference type="PIRSR" id="PIRSR006769-2"/>
    </source>
</evidence>
<dbReference type="OrthoDB" id="9800865at2"/>
<dbReference type="InterPro" id="IPR002734">
    <property type="entry name" value="RibDG_C"/>
</dbReference>
<feature type="binding site" evidence="11">
    <location>
        <position position="180"/>
    </location>
    <ligand>
        <name>substrate</name>
    </ligand>
</feature>
<comment type="cofactor">
    <cofactor evidence="9 12">
        <name>Zn(2+)</name>
        <dbReference type="ChEBI" id="CHEBI:29105"/>
    </cofactor>
    <text evidence="9 12">Binds 1 zinc ion.</text>
</comment>
<evidence type="ECO:0000313" key="14">
    <source>
        <dbReference type="EMBL" id="BBD08949.1"/>
    </source>
</evidence>
<dbReference type="PANTHER" id="PTHR38011">
    <property type="entry name" value="DIHYDROFOLATE REDUCTASE FAMILY PROTEIN (AFU_ORTHOLOGUE AFUA_8G06820)"/>
    <property type="match status" value="1"/>
</dbReference>
<evidence type="ECO:0000256" key="8">
    <source>
        <dbReference type="ARBA" id="ARBA00023268"/>
    </source>
</evidence>
<protein>
    <recommendedName>
        <fullName evidence="9">Riboflavin biosynthesis protein RibD</fullName>
    </recommendedName>
    <domain>
        <recommendedName>
            <fullName evidence="9">Diaminohydroxyphosphoribosylaminopyrimidine deaminase</fullName>
            <shortName evidence="9">DRAP deaminase</shortName>
            <ecNumber evidence="9">3.5.4.26</ecNumber>
        </recommendedName>
        <alternativeName>
            <fullName evidence="9">Riboflavin-specific deaminase</fullName>
        </alternativeName>
    </domain>
    <domain>
        <recommendedName>
            <fullName evidence="9">5-amino-6-(5-phosphoribosylamino)uracil reductase</fullName>
            <ecNumber evidence="9">1.1.1.193</ecNumber>
        </recommendedName>
        <alternativeName>
            <fullName evidence="9">HTP reductase</fullName>
        </alternativeName>
    </domain>
</protein>
<evidence type="ECO:0000256" key="12">
    <source>
        <dbReference type="PIRSR" id="PIRSR006769-3"/>
    </source>
</evidence>
<feature type="binding site" evidence="11">
    <location>
        <position position="293"/>
    </location>
    <ligand>
        <name>substrate</name>
    </ligand>
</feature>
<keyword evidence="9" id="KW-0378">Hydrolase</keyword>
<dbReference type="InterPro" id="IPR016193">
    <property type="entry name" value="Cytidine_deaminase-like"/>
</dbReference>
<dbReference type="GO" id="GO:0008703">
    <property type="term" value="F:5-amino-6-(5-phosphoribosylamino)uracil reductase activity"/>
    <property type="evidence" value="ECO:0007669"/>
    <property type="project" value="UniProtKB-EC"/>
</dbReference>
<dbReference type="Pfam" id="PF01872">
    <property type="entry name" value="RibD_C"/>
    <property type="match status" value="1"/>
</dbReference>
<dbReference type="AlphaFoldDB" id="A0A2Z6B0A9"/>
<feature type="binding site" evidence="12">
    <location>
        <position position="72"/>
    </location>
    <ligand>
        <name>Zn(2+)</name>
        <dbReference type="ChEBI" id="CHEBI:29105"/>
        <note>catalytic</note>
    </ligand>
</feature>
<dbReference type="EMBL" id="AP017378">
    <property type="protein sequence ID" value="BBD08949.1"/>
    <property type="molecule type" value="Genomic_DNA"/>
</dbReference>
<evidence type="ECO:0000256" key="10">
    <source>
        <dbReference type="PIRSR" id="PIRSR006769-1"/>
    </source>
</evidence>
<dbReference type="GO" id="GO:0046872">
    <property type="term" value="F:metal ion binding"/>
    <property type="evidence" value="ECO:0007669"/>
    <property type="project" value="UniProtKB-KW"/>
</dbReference>
<proteinExistence type="inferred from homology"/>
<feature type="binding site" evidence="11">
    <location>
        <position position="150"/>
    </location>
    <ligand>
        <name>NADP(+)</name>
        <dbReference type="ChEBI" id="CHEBI:58349"/>
    </ligand>
</feature>
<dbReference type="InterPro" id="IPR050765">
    <property type="entry name" value="Riboflavin_Biosynth_HTPR"/>
</dbReference>
<keyword evidence="9" id="KW-0686">Riboflavin biosynthesis</keyword>
<dbReference type="Gene3D" id="3.40.430.10">
    <property type="entry name" value="Dihydrofolate Reductase, subunit A"/>
    <property type="match status" value="1"/>
</dbReference>
<dbReference type="KEGG" id="dfl:DFE_2223"/>
<organism evidence="14 15">
    <name type="scientific">Desulfovibrio ferrophilus</name>
    <dbReference type="NCBI Taxonomy" id="241368"/>
    <lineage>
        <taxon>Bacteria</taxon>
        <taxon>Pseudomonadati</taxon>
        <taxon>Thermodesulfobacteriota</taxon>
        <taxon>Desulfovibrionia</taxon>
        <taxon>Desulfovibrionales</taxon>
        <taxon>Desulfovibrionaceae</taxon>
        <taxon>Desulfovibrio</taxon>
    </lineage>
</organism>
<evidence type="ECO:0000259" key="13">
    <source>
        <dbReference type="PROSITE" id="PS51747"/>
    </source>
</evidence>
<keyword evidence="8" id="KW-0511">Multifunctional enzyme</keyword>
<feature type="binding site" evidence="11">
    <location>
        <position position="164"/>
    </location>
    <ligand>
        <name>substrate</name>
    </ligand>
</feature>
<feature type="binding site" evidence="11">
    <location>
        <position position="192"/>
    </location>
    <ligand>
        <name>NADP(+)</name>
        <dbReference type="ChEBI" id="CHEBI:58349"/>
    </ligand>
</feature>
<evidence type="ECO:0000256" key="4">
    <source>
        <dbReference type="ARBA" id="ARBA00005259"/>
    </source>
</evidence>
<reference evidence="14 15" key="1">
    <citation type="journal article" date="2018" name="Sci. Adv.">
        <title>Multi-heme cytochromes provide a pathway for survival in energy-limited environments.</title>
        <authorList>
            <person name="Deng X."/>
            <person name="Dohmae N."/>
            <person name="Nealson K.H."/>
            <person name="Hashimoto K."/>
            <person name="Okamoto A."/>
        </authorList>
    </citation>
    <scope>NUCLEOTIDE SEQUENCE [LARGE SCALE GENOMIC DNA]</scope>
    <source>
        <strain evidence="14 15">IS5</strain>
    </source>
</reference>
<dbReference type="PANTHER" id="PTHR38011:SF7">
    <property type="entry name" value="2,5-DIAMINO-6-RIBOSYLAMINO-4(3H)-PYRIMIDINONE 5'-PHOSPHATE REDUCTASE"/>
    <property type="match status" value="1"/>
</dbReference>
<gene>
    <name evidence="14" type="ORF">DFE_2223</name>
</gene>
<accession>A0A2Z6B0A9</accession>
<dbReference type="InterPro" id="IPR004794">
    <property type="entry name" value="Eubact_RibD"/>
</dbReference>
<dbReference type="Proteomes" id="UP000269883">
    <property type="component" value="Chromosome"/>
</dbReference>
<keyword evidence="9 12" id="KW-0479">Metal-binding</keyword>
<keyword evidence="15" id="KW-1185">Reference proteome</keyword>
<comment type="pathway">
    <text evidence="3 9">Cofactor biosynthesis; riboflavin biosynthesis; 5-amino-6-(D-ribitylamino)uracil from GTP: step 3/4.</text>
</comment>
<comment type="similarity">
    <text evidence="5 9">In the C-terminal section; belongs to the HTP reductase family.</text>
</comment>
<feature type="binding site" evidence="12">
    <location>
        <position position="44"/>
    </location>
    <ligand>
        <name>Zn(2+)</name>
        <dbReference type="ChEBI" id="CHEBI:29105"/>
        <note>catalytic</note>
    </ligand>
</feature>
<feature type="binding site" evidence="11">
    <location>
        <position position="203"/>
    </location>
    <ligand>
        <name>substrate</name>
    </ligand>
</feature>
<dbReference type="NCBIfam" id="TIGR00227">
    <property type="entry name" value="ribD_Cterm"/>
    <property type="match status" value="1"/>
</dbReference>
<keyword evidence="7 9" id="KW-0560">Oxidoreductase</keyword>
<feature type="domain" description="CMP/dCMP-type deaminase" evidence="13">
    <location>
        <begin position="1"/>
        <end position="110"/>
    </location>
</feature>
<comment type="catalytic activity">
    <reaction evidence="9">
        <text>2,5-diamino-6-hydroxy-4-(5-phosphoribosylamino)-pyrimidine + H2O + H(+) = 5-amino-6-(5-phospho-D-ribosylamino)uracil + NH4(+)</text>
        <dbReference type="Rhea" id="RHEA:21868"/>
        <dbReference type="ChEBI" id="CHEBI:15377"/>
        <dbReference type="ChEBI" id="CHEBI:15378"/>
        <dbReference type="ChEBI" id="CHEBI:28938"/>
        <dbReference type="ChEBI" id="CHEBI:58453"/>
        <dbReference type="ChEBI" id="CHEBI:58614"/>
        <dbReference type="EC" id="3.5.4.26"/>
    </reaction>
</comment>
<name>A0A2Z6B0A9_9BACT</name>
<feature type="active site" description="Proton donor" evidence="10">
    <location>
        <position position="46"/>
    </location>
</feature>
<comment type="catalytic activity">
    <reaction evidence="9">
        <text>5-amino-6-(5-phospho-D-ribitylamino)uracil + NADP(+) = 5-amino-6-(5-phospho-D-ribosylamino)uracil + NADPH + H(+)</text>
        <dbReference type="Rhea" id="RHEA:17845"/>
        <dbReference type="ChEBI" id="CHEBI:15378"/>
        <dbReference type="ChEBI" id="CHEBI:57783"/>
        <dbReference type="ChEBI" id="CHEBI:58349"/>
        <dbReference type="ChEBI" id="CHEBI:58421"/>
        <dbReference type="ChEBI" id="CHEBI:58453"/>
        <dbReference type="EC" id="1.1.1.193"/>
    </reaction>
</comment>
<feature type="binding site" evidence="11">
    <location>
        <position position="166"/>
    </location>
    <ligand>
        <name>NADP(+)</name>
        <dbReference type="ChEBI" id="CHEBI:58349"/>
    </ligand>
</feature>
<evidence type="ECO:0000256" key="9">
    <source>
        <dbReference type="PIRNR" id="PIRNR006769"/>
    </source>
</evidence>
<dbReference type="Gene3D" id="3.40.140.10">
    <property type="entry name" value="Cytidine Deaminase, domain 2"/>
    <property type="match status" value="1"/>
</dbReference>
<feature type="binding site" evidence="12">
    <location>
        <position position="81"/>
    </location>
    <ligand>
        <name>Zn(2+)</name>
        <dbReference type="ChEBI" id="CHEBI:29105"/>
        <note>catalytic</note>
    </ligand>
</feature>
<dbReference type="GO" id="GO:0050661">
    <property type="term" value="F:NADP binding"/>
    <property type="evidence" value="ECO:0007669"/>
    <property type="project" value="InterPro"/>
</dbReference>
<evidence type="ECO:0000256" key="5">
    <source>
        <dbReference type="ARBA" id="ARBA00007417"/>
    </source>
</evidence>
<feature type="binding site" evidence="11">
    <location>
        <position position="218"/>
    </location>
    <ligand>
        <name>NADP(+)</name>
        <dbReference type="ChEBI" id="CHEBI:58349"/>
    </ligand>
</feature>
<feature type="binding site" evidence="11">
    <location>
        <position position="200"/>
    </location>
    <ligand>
        <name>substrate</name>
    </ligand>
</feature>
<dbReference type="SUPFAM" id="SSF53597">
    <property type="entry name" value="Dihydrofolate reductase-like"/>
    <property type="match status" value="1"/>
</dbReference>
<keyword evidence="6 9" id="KW-0521">NADP</keyword>
<comment type="function">
    <text evidence="1 9">Converts 2,5-diamino-6-(ribosylamino)-4(3h)-pyrimidinone 5'-phosphate into 5-amino-6-(ribosylamino)-2,4(1h,3h)-pyrimidinedione 5'-phosphate.</text>
</comment>
<feature type="binding site" evidence="11">
    <location>
        <position position="196"/>
    </location>
    <ligand>
        <name>NADP(+)</name>
        <dbReference type="ChEBI" id="CHEBI:58349"/>
    </ligand>
</feature>
<evidence type="ECO:0000256" key="6">
    <source>
        <dbReference type="ARBA" id="ARBA00022857"/>
    </source>
</evidence>
<dbReference type="PIRSF" id="PIRSF006769">
    <property type="entry name" value="RibD"/>
    <property type="match status" value="1"/>
</dbReference>
<evidence type="ECO:0000256" key="3">
    <source>
        <dbReference type="ARBA" id="ARBA00004910"/>
    </source>
</evidence>
<dbReference type="CDD" id="cd01284">
    <property type="entry name" value="Riboflavin_deaminase-reductase"/>
    <property type="match status" value="1"/>
</dbReference>
<evidence type="ECO:0000313" key="15">
    <source>
        <dbReference type="Proteomes" id="UP000269883"/>
    </source>
</evidence>
<dbReference type="EC" id="1.1.1.193" evidence="9"/>
<evidence type="ECO:0000256" key="2">
    <source>
        <dbReference type="ARBA" id="ARBA00004882"/>
    </source>
</evidence>
<dbReference type="InterPro" id="IPR011549">
    <property type="entry name" value="RibD_C"/>
</dbReference>
<dbReference type="Pfam" id="PF00383">
    <property type="entry name" value="dCMP_cyt_deam_1"/>
    <property type="match status" value="1"/>
</dbReference>
<dbReference type="EC" id="3.5.4.26" evidence="9"/>
<dbReference type="InterPro" id="IPR002125">
    <property type="entry name" value="CMP_dCMP_dom"/>
</dbReference>
<evidence type="ECO:0000256" key="1">
    <source>
        <dbReference type="ARBA" id="ARBA00002151"/>
    </source>
</evidence>
<evidence type="ECO:0000256" key="7">
    <source>
        <dbReference type="ARBA" id="ARBA00023002"/>
    </source>
</evidence>
<comment type="similarity">
    <text evidence="4 9">In the N-terminal section; belongs to the cytidine and deoxycytidylate deaminase family.</text>
</comment>
<keyword evidence="9 12" id="KW-0862">Zinc</keyword>
<comment type="pathway">
    <text evidence="2 9">Cofactor biosynthesis; riboflavin biosynthesis; 5-amino-6-(D-ribitylamino)uracil from GTP: step 2/4.</text>
</comment>
<dbReference type="GO" id="GO:0008835">
    <property type="term" value="F:diaminohydroxyphosphoribosylaminopyrimidine deaminase activity"/>
    <property type="evidence" value="ECO:0007669"/>
    <property type="project" value="UniProtKB-EC"/>
</dbReference>
<dbReference type="SUPFAM" id="SSF53927">
    <property type="entry name" value="Cytidine deaminase-like"/>
    <property type="match status" value="1"/>
</dbReference>
<dbReference type="InterPro" id="IPR024072">
    <property type="entry name" value="DHFR-like_dom_sf"/>
</dbReference>